<organism evidence="2 3">
    <name type="scientific">Phaseolus coccineus</name>
    <name type="common">Scarlet runner bean</name>
    <name type="synonym">Phaseolus multiflorus</name>
    <dbReference type="NCBI Taxonomy" id="3886"/>
    <lineage>
        <taxon>Eukaryota</taxon>
        <taxon>Viridiplantae</taxon>
        <taxon>Streptophyta</taxon>
        <taxon>Embryophyta</taxon>
        <taxon>Tracheophyta</taxon>
        <taxon>Spermatophyta</taxon>
        <taxon>Magnoliopsida</taxon>
        <taxon>eudicotyledons</taxon>
        <taxon>Gunneridae</taxon>
        <taxon>Pentapetalae</taxon>
        <taxon>rosids</taxon>
        <taxon>fabids</taxon>
        <taxon>Fabales</taxon>
        <taxon>Fabaceae</taxon>
        <taxon>Papilionoideae</taxon>
        <taxon>50 kb inversion clade</taxon>
        <taxon>NPAAA clade</taxon>
        <taxon>indigoferoid/millettioid clade</taxon>
        <taxon>Phaseoleae</taxon>
        <taxon>Phaseolus</taxon>
    </lineage>
</organism>
<comment type="caution">
    <text evidence="2">The sequence shown here is derived from an EMBL/GenBank/DDBJ whole genome shotgun (WGS) entry which is preliminary data.</text>
</comment>
<evidence type="ECO:0000313" key="3">
    <source>
        <dbReference type="Proteomes" id="UP001374584"/>
    </source>
</evidence>
<name>A0AAN9RNX0_PHACN</name>
<reference evidence="2 3" key="1">
    <citation type="submission" date="2024-01" db="EMBL/GenBank/DDBJ databases">
        <title>The genomes of 5 underutilized Papilionoideae crops provide insights into root nodulation and disease resistanc.</title>
        <authorList>
            <person name="Jiang F."/>
        </authorList>
    </citation>
    <scope>NUCLEOTIDE SEQUENCE [LARGE SCALE GENOMIC DNA]</scope>
    <source>
        <strain evidence="2">JINMINGXINNONG_FW02</strain>
        <tissue evidence="2">Leaves</tissue>
    </source>
</reference>
<evidence type="ECO:0000256" key="1">
    <source>
        <dbReference type="SAM" id="MobiDB-lite"/>
    </source>
</evidence>
<evidence type="ECO:0000313" key="2">
    <source>
        <dbReference type="EMBL" id="KAK7373098.1"/>
    </source>
</evidence>
<feature type="region of interest" description="Disordered" evidence="1">
    <location>
        <begin position="1"/>
        <end position="36"/>
    </location>
</feature>
<dbReference type="AlphaFoldDB" id="A0AAN9RNX0"/>
<feature type="compositionally biased region" description="Low complexity" evidence="1">
    <location>
        <begin position="1"/>
        <end position="14"/>
    </location>
</feature>
<keyword evidence="3" id="KW-1185">Reference proteome</keyword>
<sequence length="148" mass="15371">MAKRTSSAPSSSSPIFTLRRSGGGSERFESFGSGGNGSGRGSVNDVISDGVAASMVDFVFDFMDRSTTPVELLCIGIVPTLRRSGGCSERLESFRSGGNGGDGSVNDVIGDGVVASTTDFVFDFIDRSAALVELLCVGIVPTSEMKLR</sequence>
<dbReference type="EMBL" id="JAYMYR010000003">
    <property type="protein sequence ID" value="KAK7373098.1"/>
    <property type="molecule type" value="Genomic_DNA"/>
</dbReference>
<protein>
    <submittedName>
        <fullName evidence="2">Uncharacterized protein</fullName>
    </submittedName>
</protein>
<accession>A0AAN9RNX0</accession>
<gene>
    <name evidence="2" type="ORF">VNO80_06495</name>
</gene>
<proteinExistence type="predicted"/>
<dbReference type="Proteomes" id="UP001374584">
    <property type="component" value="Unassembled WGS sequence"/>
</dbReference>